<evidence type="ECO:0000256" key="1">
    <source>
        <dbReference type="SAM" id="MobiDB-lite"/>
    </source>
</evidence>
<sequence>MGKKPDISKTYHERSRPKNVSDQLEEPVEGWPVPLQVIPPISKPEEEGMPMFELDNVPYQNSSPEDEVQPDFSPGNDMHGRNLDDSTEKGERLVRGTMGTIGGGVTPIVEENTTDRGTKSLGRTDEIEIEDEAIANILDGLRKAKKGQLDADKLSEEADKGLKKRRLRKGIGRKRTRASVAAAKEVMKEGTENTKIDLEELESSAEKKKVAKKGKGKVQGGHEKQKKKMDESGYTRKMRSKIIHRNDSSSEAEDDLAYSPMVDPPKPTDRPRNSGGSSGGNTTKPDHKDTSFTSSSDLLGNIIIPIVLRSTNYDEWAHSIRLSFTSRRKITFLERSKVKPINDPEKLFDWRCIYTLLVQWVLNTIDPSIKTQISFYEKVYRL</sequence>
<feature type="compositionally biased region" description="Basic and acidic residues" evidence="1">
    <location>
        <begin position="185"/>
        <end position="208"/>
    </location>
</feature>
<feature type="compositionally biased region" description="Basic and acidic residues" evidence="1">
    <location>
        <begin position="78"/>
        <end position="94"/>
    </location>
</feature>
<feature type="compositionally biased region" description="Basic residues" evidence="1">
    <location>
        <begin position="162"/>
        <end position="177"/>
    </location>
</feature>
<dbReference type="InterPro" id="IPR029472">
    <property type="entry name" value="Copia-like_N"/>
</dbReference>
<dbReference type="EMBL" id="BAABME010003924">
    <property type="protein sequence ID" value="GAA0160580.1"/>
    <property type="molecule type" value="Genomic_DNA"/>
</dbReference>
<feature type="domain" description="Retrotransposon Copia-like N-terminal" evidence="2">
    <location>
        <begin position="295"/>
        <end position="340"/>
    </location>
</feature>
<feature type="compositionally biased region" description="Basic and acidic residues" evidence="1">
    <location>
        <begin position="220"/>
        <end position="234"/>
    </location>
</feature>
<evidence type="ECO:0000259" key="2">
    <source>
        <dbReference type="Pfam" id="PF14244"/>
    </source>
</evidence>
<feature type="compositionally biased region" description="Basic and acidic residues" evidence="1">
    <location>
        <begin position="113"/>
        <end position="124"/>
    </location>
</feature>
<feature type="compositionally biased region" description="Basic and acidic residues" evidence="1">
    <location>
        <begin position="1"/>
        <end position="16"/>
    </location>
</feature>
<dbReference type="Proteomes" id="UP001454036">
    <property type="component" value="Unassembled WGS sequence"/>
</dbReference>
<organism evidence="3 4">
    <name type="scientific">Lithospermum erythrorhizon</name>
    <name type="common">Purple gromwell</name>
    <name type="synonym">Lithospermum officinale var. erythrorhizon</name>
    <dbReference type="NCBI Taxonomy" id="34254"/>
    <lineage>
        <taxon>Eukaryota</taxon>
        <taxon>Viridiplantae</taxon>
        <taxon>Streptophyta</taxon>
        <taxon>Embryophyta</taxon>
        <taxon>Tracheophyta</taxon>
        <taxon>Spermatophyta</taxon>
        <taxon>Magnoliopsida</taxon>
        <taxon>eudicotyledons</taxon>
        <taxon>Gunneridae</taxon>
        <taxon>Pentapetalae</taxon>
        <taxon>asterids</taxon>
        <taxon>lamiids</taxon>
        <taxon>Boraginales</taxon>
        <taxon>Boraginaceae</taxon>
        <taxon>Boraginoideae</taxon>
        <taxon>Lithospermeae</taxon>
        <taxon>Lithospermum</taxon>
    </lineage>
</organism>
<name>A0AAV3QD72_LITER</name>
<comment type="caution">
    <text evidence="3">The sequence shown here is derived from an EMBL/GenBank/DDBJ whole genome shotgun (WGS) entry which is preliminary data.</text>
</comment>
<feature type="region of interest" description="Disordered" evidence="1">
    <location>
        <begin position="145"/>
        <end position="292"/>
    </location>
</feature>
<keyword evidence="4" id="KW-1185">Reference proteome</keyword>
<feature type="region of interest" description="Disordered" evidence="1">
    <location>
        <begin position="54"/>
        <end position="124"/>
    </location>
</feature>
<feature type="compositionally biased region" description="Basic and acidic residues" evidence="1">
    <location>
        <begin position="147"/>
        <end position="161"/>
    </location>
</feature>
<evidence type="ECO:0000313" key="4">
    <source>
        <dbReference type="Proteomes" id="UP001454036"/>
    </source>
</evidence>
<proteinExistence type="predicted"/>
<accession>A0AAV3QD72</accession>
<evidence type="ECO:0000313" key="3">
    <source>
        <dbReference type="EMBL" id="GAA0160580.1"/>
    </source>
</evidence>
<protein>
    <recommendedName>
        <fullName evidence="2">Retrotransposon Copia-like N-terminal domain-containing protein</fullName>
    </recommendedName>
</protein>
<gene>
    <name evidence="3" type="ORF">LIER_17101</name>
</gene>
<feature type="region of interest" description="Disordered" evidence="1">
    <location>
        <begin position="1"/>
        <end position="28"/>
    </location>
</feature>
<dbReference type="Pfam" id="PF14244">
    <property type="entry name" value="Retrotran_gag_3"/>
    <property type="match status" value="1"/>
</dbReference>
<dbReference type="AlphaFoldDB" id="A0AAV3QD72"/>
<reference evidence="3 4" key="1">
    <citation type="submission" date="2024-01" db="EMBL/GenBank/DDBJ databases">
        <title>The complete chloroplast genome sequence of Lithospermum erythrorhizon: insights into the phylogenetic relationship among Boraginaceae species and the maternal lineages of purple gromwells.</title>
        <authorList>
            <person name="Okada T."/>
            <person name="Watanabe K."/>
        </authorList>
    </citation>
    <scope>NUCLEOTIDE SEQUENCE [LARGE SCALE GENOMIC DNA]</scope>
</reference>